<evidence type="ECO:0000313" key="4">
    <source>
        <dbReference type="Proteomes" id="UP000247978"/>
    </source>
</evidence>
<dbReference type="NCBIfam" id="TIGR04383">
    <property type="entry name" value="acidic_w_LPXTA"/>
    <property type="match status" value="1"/>
</dbReference>
<dbReference type="OrthoDB" id="2718583at2"/>
<evidence type="ECO:0000256" key="2">
    <source>
        <dbReference type="SAM" id="SignalP"/>
    </source>
</evidence>
<organism evidence="3 4">
    <name type="scientific">Pseudogracilibacillus auburnensis</name>
    <dbReference type="NCBI Taxonomy" id="1494959"/>
    <lineage>
        <taxon>Bacteria</taxon>
        <taxon>Bacillati</taxon>
        <taxon>Bacillota</taxon>
        <taxon>Bacilli</taxon>
        <taxon>Bacillales</taxon>
        <taxon>Bacillaceae</taxon>
        <taxon>Pseudogracilibacillus</taxon>
    </lineage>
</organism>
<feature type="transmembrane region" description="Helical" evidence="1">
    <location>
        <begin position="313"/>
        <end position="331"/>
    </location>
</feature>
<sequence length="339" mass="38686">MRRIFVLLLACTIITIGYPTFTHATVKSNELESYLEEISTKRGITFTKEDLEDYLNGFGDSLTDYSSINELKEVLGEVINADLSNLNDLYHEYDLTEKKLNDLLTEYGEELSDYIFLDDLEIALIVYSDEDLEVAFEELFEVLFQEFDLTPEELDNLIAHFESLETHFSNEQTLQRLENLAYRMIGFTDFDMVSDLTESDIAELLAIYNEFLDLFQLKATYHLMKDGTEKELSLTELMNLTELTNAKLKISFYNLQGNFLADIILTGEMVNSNTIHQSGNDVKKIQEISKTEMKNTAVKTPKGAKLPKTASDYGSNMLIGLAALFVGVVVYRKTRKMTS</sequence>
<feature type="chain" id="PRO_5016021862" evidence="2">
    <location>
        <begin position="25"/>
        <end position="339"/>
    </location>
</feature>
<dbReference type="AlphaFoldDB" id="A0A2V3VVN7"/>
<accession>A0A2V3VVN7</accession>
<keyword evidence="1" id="KW-1133">Transmembrane helix</keyword>
<evidence type="ECO:0000256" key="1">
    <source>
        <dbReference type="SAM" id="Phobius"/>
    </source>
</evidence>
<name>A0A2V3VVN7_9BACI</name>
<keyword evidence="1" id="KW-0472">Membrane</keyword>
<keyword evidence="4" id="KW-1185">Reference proteome</keyword>
<comment type="caution">
    <text evidence="3">The sequence shown here is derived from an EMBL/GenBank/DDBJ whole genome shotgun (WGS) entry which is preliminary data.</text>
</comment>
<keyword evidence="1" id="KW-0812">Transmembrane</keyword>
<evidence type="ECO:0000313" key="3">
    <source>
        <dbReference type="EMBL" id="PXW85064.1"/>
    </source>
</evidence>
<dbReference type="Proteomes" id="UP000247978">
    <property type="component" value="Unassembled WGS sequence"/>
</dbReference>
<keyword evidence="2" id="KW-0732">Signal</keyword>
<gene>
    <name evidence="3" type="ORF">DFR56_11242</name>
</gene>
<dbReference type="EMBL" id="QJJQ01000012">
    <property type="protein sequence ID" value="PXW85064.1"/>
    <property type="molecule type" value="Genomic_DNA"/>
</dbReference>
<dbReference type="InterPro" id="IPR030832">
    <property type="entry name" value="Acidic_LPXTA"/>
</dbReference>
<protein>
    <submittedName>
        <fullName evidence="3">Processed acidic surface protein</fullName>
    </submittedName>
</protein>
<dbReference type="RefSeq" id="WP_110396334.1">
    <property type="nucleotide sequence ID" value="NZ_JADIJL010000021.1"/>
</dbReference>
<feature type="signal peptide" evidence="2">
    <location>
        <begin position="1"/>
        <end position="24"/>
    </location>
</feature>
<proteinExistence type="predicted"/>
<reference evidence="3 4" key="1">
    <citation type="submission" date="2018-05" db="EMBL/GenBank/DDBJ databases">
        <title>Genomic Encyclopedia of Type Strains, Phase IV (KMG-IV): sequencing the most valuable type-strain genomes for metagenomic binning, comparative biology and taxonomic classification.</title>
        <authorList>
            <person name="Goeker M."/>
        </authorList>
    </citation>
    <scope>NUCLEOTIDE SEQUENCE [LARGE SCALE GENOMIC DNA]</scope>
    <source>
        <strain evidence="3 4">DSM 28556</strain>
    </source>
</reference>